<comment type="caution">
    <text evidence="1">The sequence shown here is derived from an EMBL/GenBank/DDBJ whole genome shotgun (WGS) entry which is preliminary data.</text>
</comment>
<evidence type="ECO:0000313" key="2">
    <source>
        <dbReference type="Proteomes" id="UP000248806"/>
    </source>
</evidence>
<reference evidence="1 2" key="1">
    <citation type="submission" date="2018-06" db="EMBL/GenBank/DDBJ databases">
        <title>Genomic Encyclopedia of Archaeal and Bacterial Type Strains, Phase II (KMG-II): from individual species to whole genera.</title>
        <authorList>
            <person name="Goeker M."/>
        </authorList>
    </citation>
    <scope>NUCLEOTIDE SEQUENCE [LARGE SCALE GENOMIC DNA]</scope>
    <source>
        <strain evidence="1 2">ATCC BAA-1881</strain>
    </source>
</reference>
<dbReference type="AlphaFoldDB" id="A0A326TSN9"/>
<dbReference type="SUPFAM" id="SSF52540">
    <property type="entry name" value="P-loop containing nucleoside triphosphate hydrolases"/>
    <property type="match status" value="1"/>
</dbReference>
<gene>
    <name evidence="1" type="ORF">EI42_06284</name>
</gene>
<dbReference type="OrthoDB" id="9781481at2"/>
<accession>A0A326TSN9</accession>
<name>A0A326TSN9_THEHA</name>
<sequence>MNYLLPISEEIYQKHIAPLTPRFILTHPAVHLQVNDAIIPFEESGQQHILPLIYRVTAVNRTAKTISLQLIDFCQHTLPLKEAFTRNILISQEKMGDSLRIAPPEFEEVKNAMGGKRRTEQELLTSIRNYITARGYYYDEETLYNYHICLKTRPLVILAGLSGTGKSKLPQLYAEALGHKPRYLRLPVRPNWNDDRYLLGYFNTITGEYIPEPAVEFIHEAETDPYNLYFFCLDEMNLAHVEYYFSQFLSTMEEEQPEDRRIQLYSKYLWERAQKGADPFPYQLVIPENLFFTGTINVDETTKPISDKVIDRANTLEFFSVDLEKMPIPTTVAPPISIAASTWRSYRINTPDLSYRSQIIEINKLLNRADLGLGYRVLHEIELYLANSIELLEPDTAFDLQVKQRILPRIRGAGYKIEQLLNDLRAFLRQQNFPRSIQRLEEMQHRLQHDGYTNFWR</sequence>
<dbReference type="RefSeq" id="WP_111326698.1">
    <property type="nucleotide sequence ID" value="NZ_BIFX01000001.1"/>
</dbReference>
<dbReference type="EMBL" id="QKUF01000056">
    <property type="protein sequence ID" value="PZW18224.1"/>
    <property type="molecule type" value="Genomic_DNA"/>
</dbReference>
<dbReference type="InterPro" id="IPR027417">
    <property type="entry name" value="P-loop_NTPase"/>
</dbReference>
<proteinExistence type="predicted"/>
<protein>
    <recommendedName>
        <fullName evidence="3">Dynein-related subfamily AAA family protein</fullName>
    </recommendedName>
</protein>
<evidence type="ECO:0008006" key="3">
    <source>
        <dbReference type="Google" id="ProtNLM"/>
    </source>
</evidence>
<dbReference type="Gene3D" id="3.40.50.300">
    <property type="entry name" value="P-loop containing nucleotide triphosphate hydrolases"/>
    <property type="match status" value="1"/>
</dbReference>
<organism evidence="1 2">
    <name type="scientific">Thermosporothrix hazakensis</name>
    <dbReference type="NCBI Taxonomy" id="644383"/>
    <lineage>
        <taxon>Bacteria</taxon>
        <taxon>Bacillati</taxon>
        <taxon>Chloroflexota</taxon>
        <taxon>Ktedonobacteria</taxon>
        <taxon>Ktedonobacterales</taxon>
        <taxon>Thermosporotrichaceae</taxon>
        <taxon>Thermosporothrix</taxon>
    </lineage>
</organism>
<evidence type="ECO:0000313" key="1">
    <source>
        <dbReference type="EMBL" id="PZW18224.1"/>
    </source>
</evidence>
<keyword evidence="2" id="KW-1185">Reference proteome</keyword>
<dbReference type="Proteomes" id="UP000248806">
    <property type="component" value="Unassembled WGS sequence"/>
</dbReference>